<reference evidence="14" key="1">
    <citation type="submission" date="2019-08" db="EMBL/GenBank/DDBJ databases">
        <title>The improved chromosome-level genome for the pearl oyster Pinctada fucata martensii using PacBio sequencing and Hi-C.</title>
        <authorList>
            <person name="Zheng Z."/>
        </authorList>
    </citation>
    <scope>NUCLEOTIDE SEQUENCE</scope>
    <source>
        <strain evidence="14">ZZ-2019</strain>
        <tissue evidence="14">Adductor muscle</tissue>
    </source>
</reference>
<evidence type="ECO:0000313" key="14">
    <source>
        <dbReference type="EMBL" id="KAK3085166.1"/>
    </source>
</evidence>
<comment type="catalytic activity">
    <reaction evidence="12">
        <text>L-serine = pyruvate + NH4(+)</text>
        <dbReference type="Rhea" id="RHEA:19169"/>
        <dbReference type="ChEBI" id="CHEBI:15361"/>
        <dbReference type="ChEBI" id="CHEBI:28938"/>
        <dbReference type="ChEBI" id="CHEBI:33384"/>
        <dbReference type="EC" id="4.3.1.17"/>
    </reaction>
</comment>
<feature type="domain" description="Tryptophan synthase beta chain-like PALP" evidence="13">
    <location>
        <begin position="10"/>
        <end position="303"/>
    </location>
</feature>
<dbReference type="FunFam" id="3.40.50.1100:FF:000040">
    <property type="entry name" value="L-serine dehydratase, putative"/>
    <property type="match status" value="1"/>
</dbReference>
<dbReference type="GO" id="GO:0006565">
    <property type="term" value="P:L-serine catabolic process"/>
    <property type="evidence" value="ECO:0007669"/>
    <property type="project" value="TreeGrafter"/>
</dbReference>
<dbReference type="Proteomes" id="UP001186944">
    <property type="component" value="Unassembled WGS sequence"/>
</dbReference>
<name>A0AA88XLU3_PINIB</name>
<comment type="similarity">
    <text evidence="4">Belongs to the serine/threonine dehydratase family.</text>
</comment>
<dbReference type="GO" id="GO:0009097">
    <property type="term" value="P:isoleucine biosynthetic process"/>
    <property type="evidence" value="ECO:0007669"/>
    <property type="project" value="TreeGrafter"/>
</dbReference>
<evidence type="ECO:0000256" key="10">
    <source>
        <dbReference type="ARBA" id="ARBA00041766"/>
    </source>
</evidence>
<dbReference type="Pfam" id="PF00291">
    <property type="entry name" value="PALP"/>
    <property type="match status" value="1"/>
</dbReference>
<comment type="pathway">
    <text evidence="3">Carbohydrate biosynthesis; gluconeogenesis.</text>
</comment>
<keyword evidence="7" id="KW-0963">Cytoplasm</keyword>
<evidence type="ECO:0000259" key="13">
    <source>
        <dbReference type="Pfam" id="PF00291"/>
    </source>
</evidence>
<dbReference type="GO" id="GO:0005737">
    <property type="term" value="C:cytoplasm"/>
    <property type="evidence" value="ECO:0007669"/>
    <property type="project" value="UniProtKB-SubCell"/>
</dbReference>
<comment type="caution">
    <text evidence="14">The sequence shown here is derived from an EMBL/GenBank/DDBJ whole genome shotgun (WGS) entry which is preliminary data.</text>
</comment>
<dbReference type="PANTHER" id="PTHR48078">
    <property type="entry name" value="THREONINE DEHYDRATASE, MITOCHONDRIAL-RELATED"/>
    <property type="match status" value="1"/>
</dbReference>
<evidence type="ECO:0000256" key="2">
    <source>
        <dbReference type="ARBA" id="ARBA00004496"/>
    </source>
</evidence>
<dbReference type="GO" id="GO:0004794">
    <property type="term" value="F:threonine deaminase activity"/>
    <property type="evidence" value="ECO:0007669"/>
    <property type="project" value="TreeGrafter"/>
</dbReference>
<evidence type="ECO:0000256" key="8">
    <source>
        <dbReference type="ARBA" id="ARBA00022898"/>
    </source>
</evidence>
<dbReference type="GO" id="GO:0006567">
    <property type="term" value="P:L-threonine catabolic process"/>
    <property type="evidence" value="ECO:0007669"/>
    <property type="project" value="TreeGrafter"/>
</dbReference>
<evidence type="ECO:0000256" key="5">
    <source>
        <dbReference type="ARBA" id="ARBA00012093"/>
    </source>
</evidence>
<keyword evidence="8" id="KW-0663">Pyridoxal phosphate</keyword>
<evidence type="ECO:0000256" key="7">
    <source>
        <dbReference type="ARBA" id="ARBA00022490"/>
    </source>
</evidence>
<dbReference type="GO" id="GO:0006094">
    <property type="term" value="P:gluconeogenesis"/>
    <property type="evidence" value="ECO:0007669"/>
    <property type="project" value="UniProtKB-KW"/>
</dbReference>
<dbReference type="InterPro" id="IPR036052">
    <property type="entry name" value="TrpB-like_PALP_sf"/>
</dbReference>
<evidence type="ECO:0000256" key="11">
    <source>
        <dbReference type="ARBA" id="ARBA00042605"/>
    </source>
</evidence>
<evidence type="ECO:0000256" key="4">
    <source>
        <dbReference type="ARBA" id="ARBA00010869"/>
    </source>
</evidence>
<dbReference type="InterPro" id="IPR001926">
    <property type="entry name" value="TrpB-like_PALP"/>
</dbReference>
<evidence type="ECO:0000256" key="12">
    <source>
        <dbReference type="ARBA" id="ARBA00049406"/>
    </source>
</evidence>
<comment type="cofactor">
    <cofactor evidence="1">
        <name>pyridoxal 5'-phosphate</name>
        <dbReference type="ChEBI" id="CHEBI:597326"/>
    </cofactor>
</comment>
<evidence type="ECO:0000256" key="3">
    <source>
        <dbReference type="ARBA" id="ARBA00004742"/>
    </source>
</evidence>
<dbReference type="PANTHER" id="PTHR48078:SF2">
    <property type="entry name" value="CATABOLIC L-SERINE_THREONINE DEHYDRATASE"/>
    <property type="match status" value="1"/>
</dbReference>
<protein>
    <recommendedName>
        <fullName evidence="5">L-serine ammonia-lyase</fullName>
        <ecNumber evidence="5">4.3.1.17</ecNumber>
    </recommendedName>
    <alternativeName>
        <fullName evidence="10">L-serine deaminase</fullName>
    </alternativeName>
    <alternativeName>
        <fullName evidence="11">L-threonine dehydratase</fullName>
    </alternativeName>
</protein>
<keyword evidence="15" id="KW-1185">Reference proteome</keyword>
<evidence type="ECO:0000313" key="15">
    <source>
        <dbReference type="Proteomes" id="UP001186944"/>
    </source>
</evidence>
<comment type="subcellular location">
    <subcellularLocation>
        <location evidence="2">Cytoplasm</location>
    </subcellularLocation>
</comment>
<evidence type="ECO:0000256" key="1">
    <source>
        <dbReference type="ARBA" id="ARBA00001933"/>
    </source>
</evidence>
<dbReference type="AlphaFoldDB" id="A0AA88XLU3"/>
<proteinExistence type="inferred from homology"/>
<dbReference type="InterPro" id="IPR050147">
    <property type="entry name" value="Ser/Thr_Dehydratase"/>
</dbReference>
<keyword evidence="6" id="KW-0312">Gluconeogenesis</keyword>
<dbReference type="EC" id="4.3.1.17" evidence="5"/>
<dbReference type="GO" id="GO:0003941">
    <property type="term" value="F:L-serine ammonia-lyase activity"/>
    <property type="evidence" value="ECO:0007669"/>
    <property type="project" value="UniProtKB-EC"/>
</dbReference>
<dbReference type="EMBL" id="VSWD01000013">
    <property type="protein sequence ID" value="KAK3085166.1"/>
    <property type="molecule type" value="Genomic_DNA"/>
</dbReference>
<dbReference type="SUPFAM" id="SSF53686">
    <property type="entry name" value="Tryptophan synthase beta subunit-like PLP-dependent enzymes"/>
    <property type="match status" value="1"/>
</dbReference>
<evidence type="ECO:0000256" key="6">
    <source>
        <dbReference type="ARBA" id="ARBA00022432"/>
    </source>
</evidence>
<dbReference type="Gene3D" id="3.40.50.1100">
    <property type="match status" value="2"/>
</dbReference>
<keyword evidence="9" id="KW-0456">Lyase</keyword>
<evidence type="ECO:0000256" key="9">
    <source>
        <dbReference type="ARBA" id="ARBA00023239"/>
    </source>
</evidence>
<organism evidence="14 15">
    <name type="scientific">Pinctada imbricata</name>
    <name type="common">Atlantic pearl-oyster</name>
    <name type="synonym">Pinctada martensii</name>
    <dbReference type="NCBI Taxonomy" id="66713"/>
    <lineage>
        <taxon>Eukaryota</taxon>
        <taxon>Metazoa</taxon>
        <taxon>Spiralia</taxon>
        <taxon>Lophotrochozoa</taxon>
        <taxon>Mollusca</taxon>
        <taxon>Bivalvia</taxon>
        <taxon>Autobranchia</taxon>
        <taxon>Pteriomorphia</taxon>
        <taxon>Pterioida</taxon>
        <taxon>Pterioidea</taxon>
        <taxon>Pteriidae</taxon>
        <taxon>Pinctada</taxon>
    </lineage>
</organism>
<accession>A0AA88XLU3</accession>
<sequence>MGTPSDALHIVTPTILSHPMTKVAGFNVYIKLDNLQIPGSFKIRGIGNFCKKAKARGCKKIVCASGGNAGLAAAYAAHQLNLQATIVLPKTTPGFVADKLRDFGAEVEIHGNVWDEANSYAQTLAADPECEYVHPFDHKDTWEGHETIIKEAVSQMTTPPDVVITCVGGGGLLNGIIQGMQNNGWQNIPVIAMETVGADCLNASLAADKIVTLPTITSVAKCLGALTPSSTTFEYCKKYNIISDLVTDKQAIDACLRFADDHRMLVEPACGASLAAIYSNIIQKLQSQNKLGPVKTAFLLVCGGSGVTLESLQNWKQEFGI</sequence>
<gene>
    <name evidence="14" type="ORF">FSP39_025343</name>
</gene>